<dbReference type="Proteomes" id="UP000183190">
    <property type="component" value="Unassembled WGS sequence"/>
</dbReference>
<gene>
    <name evidence="2" type="ORF">SAMN02910265_02762</name>
</gene>
<dbReference type="EMBL" id="FNWV01000013">
    <property type="protein sequence ID" value="SEH80004.1"/>
    <property type="molecule type" value="Genomic_DNA"/>
</dbReference>
<dbReference type="OrthoDB" id="1815967at2"/>
<evidence type="ECO:0000313" key="2">
    <source>
        <dbReference type="EMBL" id="SEH80004.1"/>
    </source>
</evidence>
<dbReference type="RefSeq" id="WP_074718389.1">
    <property type="nucleotide sequence ID" value="NZ_FNWV01000013.1"/>
</dbReference>
<evidence type="ECO:0000313" key="3">
    <source>
        <dbReference type="Proteomes" id="UP000183190"/>
    </source>
</evidence>
<evidence type="ECO:0000259" key="1">
    <source>
        <dbReference type="Pfam" id="PF14238"/>
    </source>
</evidence>
<organism evidence="2 3">
    <name type="scientific">Ruminococcus flavefaciens</name>
    <dbReference type="NCBI Taxonomy" id="1265"/>
    <lineage>
        <taxon>Bacteria</taxon>
        <taxon>Bacillati</taxon>
        <taxon>Bacillota</taxon>
        <taxon>Clostridia</taxon>
        <taxon>Eubacteriales</taxon>
        <taxon>Oscillospiraceae</taxon>
        <taxon>Ruminococcus</taxon>
    </lineage>
</organism>
<reference evidence="2 3" key="1">
    <citation type="submission" date="2016-10" db="EMBL/GenBank/DDBJ databases">
        <authorList>
            <person name="de Groot N.N."/>
        </authorList>
    </citation>
    <scope>NUCLEOTIDE SEQUENCE [LARGE SCALE GENOMIC DNA]</scope>
    <source>
        <strain evidence="2 3">YAD2003</strain>
    </source>
</reference>
<sequence length="509" mass="55764">MKKQAKGIIALSAVLAAMLGGGYAYMKLTPEEGKGGNNNTNSTMELIATQAVGQGTVLVSDNGDENAVVKSAVIKNSEGVLNIVMKEIRNDEGETVTVYTFENGDDINADTSKLTSLINDGNGLQAKELIAEGCDDLSKYGLDSPAAEVELTYESGNKVKLYLGDDTPSGDATYCMVDGKKDVYIVSAGTIEDFKKGQKDFISKVMLAKPENNEYPIIKSLRIQRGDMDEDMLIEYDDASSDKKSGGTSASHKLVSPVESYLAVEKSTDITTGMFGLTASGIDAVDCNDEDIKKAGLDAPFCTVTMDCDDGNTYKLLLSEPFTDDNGNKCSNAMFEGGKVIFIVPVDNAKWLTVNPIDIVTRLLITNYVWNITEMSVKDADEDIMFIISPKDKDNIPDSPKSSDFIVKKNGEDFDSERYRLFYSFLTGTNAEEFAVGVPVPDGEPMAVLQYYDDHTKTSTTYEFYDDSLMRSLIVINGESKYYCTKSYVNTLIENIKRIGTGEDYIKNW</sequence>
<proteinExistence type="predicted"/>
<feature type="domain" description="DUF4340" evidence="1">
    <location>
        <begin position="104"/>
        <end position="209"/>
    </location>
</feature>
<accession>A0A1H6L714</accession>
<dbReference type="AlphaFoldDB" id="A0A1H6L714"/>
<dbReference type="InterPro" id="IPR025641">
    <property type="entry name" value="DUF4340"/>
</dbReference>
<protein>
    <recommendedName>
        <fullName evidence="1">DUF4340 domain-containing protein</fullName>
    </recommendedName>
</protein>
<dbReference type="Pfam" id="PF14238">
    <property type="entry name" value="DUF4340"/>
    <property type="match status" value="1"/>
</dbReference>
<name>A0A1H6L714_RUMFL</name>